<dbReference type="Gene3D" id="3.40.50.300">
    <property type="entry name" value="P-loop containing nucleotide triphosphate hydrolases"/>
    <property type="match status" value="1"/>
</dbReference>
<evidence type="ECO:0000256" key="4">
    <source>
        <dbReference type="ARBA" id="ARBA00023015"/>
    </source>
</evidence>
<dbReference type="PANTHER" id="PTHR32071:SF119">
    <property type="entry name" value="SIGMA L-DEPENDENT TRANSCRIPTIONAL REGULATOR YPLP-RELATED"/>
    <property type="match status" value="1"/>
</dbReference>
<evidence type="ECO:0000256" key="2">
    <source>
        <dbReference type="ARBA" id="ARBA00022741"/>
    </source>
</evidence>
<dbReference type="InterPro" id="IPR058031">
    <property type="entry name" value="AAA_lid_NorR"/>
</dbReference>
<evidence type="ECO:0000256" key="7">
    <source>
        <dbReference type="PROSITE-ProRule" id="PRU00169"/>
    </source>
</evidence>
<keyword evidence="5" id="KW-0804">Transcription</keyword>
<dbReference type="InterPro" id="IPR003593">
    <property type="entry name" value="AAA+_ATPase"/>
</dbReference>
<dbReference type="PROSITE" id="PS50045">
    <property type="entry name" value="SIGMA54_INTERACT_4"/>
    <property type="match status" value="1"/>
</dbReference>
<dbReference type="InterPro" id="IPR009057">
    <property type="entry name" value="Homeodomain-like_sf"/>
</dbReference>
<sequence>MAEGARGNTPEWENLRLIIVDDEEDLLDLLVDRFERKGCFVEGYLNSLEAQKALEVRNFDLGIYDINLPQMNGVELLRWSKEVNPEMEILMLTGHGTVETAIETMKLGAYDYLRKPYALAELETMAEMAWEKKRLKETNTGLRQALVNQAVTTSGFDPEESFQIIGKSPEMMKWIELTQRLADSDISVLIEGESGTGKELFAKALHLWGKRSEQPYIAINSGALPENLLESELFGHVKGAFTGASQERKGLVEVAHQGTLFLDEIGEMPLNLQVKLLRFLESGEYRRIGESRLRKVNVRVVAATNRVLEKEVAHANFRQDLYYRLNVMKLTIPPLRERPEDIEPLVEHFLKRYSRVKPLKMTPEALKDLRRYPFPGNVRELAHMIERGIILSQGVEIEGKDLLIPQFHAFGQPQNERLVSLAQLEKEHIVKVLDCCKGNKTHAAKILGISVRQLYRKLDEYDSENMS</sequence>
<feature type="domain" description="Sigma-54 factor interaction" evidence="8">
    <location>
        <begin position="164"/>
        <end position="390"/>
    </location>
</feature>
<keyword evidence="2" id="KW-0547">Nucleotide-binding</keyword>
<protein>
    <recommendedName>
        <fullName evidence="1">Stage 0 sporulation protein A homolog</fullName>
    </recommendedName>
</protein>
<dbReference type="PRINTS" id="PR01590">
    <property type="entry name" value="HTHFIS"/>
</dbReference>
<keyword evidence="11" id="KW-1185">Reference proteome</keyword>
<dbReference type="SMART" id="SM00382">
    <property type="entry name" value="AAA"/>
    <property type="match status" value="1"/>
</dbReference>
<dbReference type="SMART" id="SM00448">
    <property type="entry name" value="REC"/>
    <property type="match status" value="1"/>
</dbReference>
<reference evidence="10 11" key="1">
    <citation type="submission" date="2015-06" db="EMBL/GenBank/DDBJ databases">
        <title>Draft genome of the moderately acidophilic sulfate reducer Candidatus Desulfosporosinus acididurans strain M1.</title>
        <authorList>
            <person name="Poehlein A."/>
            <person name="Petzsch P."/>
            <person name="Johnson B.D."/>
            <person name="Schloemann M."/>
            <person name="Daniel R."/>
            <person name="Muehling M."/>
        </authorList>
    </citation>
    <scope>NUCLEOTIDE SEQUENCE [LARGE SCALE GENOMIC DNA]</scope>
    <source>
        <strain evidence="10 11">M1</strain>
    </source>
</reference>
<dbReference type="InterPro" id="IPR025944">
    <property type="entry name" value="Sigma_54_int_dom_CS"/>
</dbReference>
<evidence type="ECO:0000256" key="5">
    <source>
        <dbReference type="ARBA" id="ARBA00023163"/>
    </source>
</evidence>
<dbReference type="SUPFAM" id="SSF52172">
    <property type="entry name" value="CheY-like"/>
    <property type="match status" value="1"/>
</dbReference>
<dbReference type="Proteomes" id="UP000036356">
    <property type="component" value="Unassembled WGS sequence"/>
</dbReference>
<dbReference type="EMBL" id="LDZY01000019">
    <property type="protein sequence ID" value="KLU63974.1"/>
    <property type="molecule type" value="Genomic_DNA"/>
</dbReference>
<dbReference type="InterPro" id="IPR002197">
    <property type="entry name" value="HTH_Fis"/>
</dbReference>
<proteinExistence type="predicted"/>
<dbReference type="Gene3D" id="3.40.50.2300">
    <property type="match status" value="1"/>
</dbReference>
<dbReference type="GO" id="GO:0005524">
    <property type="term" value="F:ATP binding"/>
    <property type="evidence" value="ECO:0007669"/>
    <property type="project" value="UniProtKB-KW"/>
</dbReference>
<dbReference type="PROSITE" id="PS00688">
    <property type="entry name" value="SIGMA54_INTERACT_3"/>
    <property type="match status" value="1"/>
</dbReference>
<keyword evidence="4" id="KW-0805">Transcription regulation</keyword>
<dbReference type="PATRIC" id="fig|476652.3.peg.4349"/>
<dbReference type="AlphaFoldDB" id="A0A0J1FKG2"/>
<keyword evidence="7" id="KW-0597">Phosphoprotein</keyword>
<organism evidence="10 11">
    <name type="scientific">Desulfosporosinus acididurans</name>
    <dbReference type="NCBI Taxonomy" id="476652"/>
    <lineage>
        <taxon>Bacteria</taxon>
        <taxon>Bacillati</taxon>
        <taxon>Bacillota</taxon>
        <taxon>Clostridia</taxon>
        <taxon>Eubacteriales</taxon>
        <taxon>Desulfitobacteriaceae</taxon>
        <taxon>Desulfosporosinus</taxon>
    </lineage>
</organism>
<evidence type="ECO:0000259" key="9">
    <source>
        <dbReference type="PROSITE" id="PS50110"/>
    </source>
</evidence>
<dbReference type="GO" id="GO:0043565">
    <property type="term" value="F:sequence-specific DNA binding"/>
    <property type="evidence" value="ECO:0007669"/>
    <property type="project" value="InterPro"/>
</dbReference>
<dbReference type="FunFam" id="3.40.50.300:FF:000006">
    <property type="entry name" value="DNA-binding transcriptional regulator NtrC"/>
    <property type="match status" value="1"/>
</dbReference>
<evidence type="ECO:0000313" key="11">
    <source>
        <dbReference type="Proteomes" id="UP000036356"/>
    </source>
</evidence>
<dbReference type="SUPFAM" id="SSF46689">
    <property type="entry name" value="Homeodomain-like"/>
    <property type="match status" value="1"/>
</dbReference>
<name>A0A0J1FKG2_9FIRM</name>
<dbReference type="Pfam" id="PF00072">
    <property type="entry name" value="Response_reg"/>
    <property type="match status" value="1"/>
</dbReference>
<dbReference type="PROSITE" id="PS50110">
    <property type="entry name" value="RESPONSE_REGULATORY"/>
    <property type="match status" value="1"/>
</dbReference>
<dbReference type="Pfam" id="PF02954">
    <property type="entry name" value="HTH_8"/>
    <property type="match status" value="1"/>
</dbReference>
<gene>
    <name evidence="10" type="primary">zraR_8</name>
    <name evidence="10" type="ORF">DEAC_c41040</name>
</gene>
<feature type="domain" description="Response regulatory" evidence="9">
    <location>
        <begin position="16"/>
        <end position="130"/>
    </location>
</feature>
<feature type="modified residue" description="4-aspartylphosphate" evidence="7">
    <location>
        <position position="65"/>
    </location>
</feature>
<dbReference type="Pfam" id="PF25601">
    <property type="entry name" value="AAA_lid_14"/>
    <property type="match status" value="1"/>
</dbReference>
<keyword evidence="3" id="KW-0067">ATP-binding</keyword>
<dbReference type="Gene3D" id="1.10.8.60">
    <property type="match status" value="1"/>
</dbReference>
<dbReference type="GO" id="GO:0006355">
    <property type="term" value="P:regulation of DNA-templated transcription"/>
    <property type="evidence" value="ECO:0007669"/>
    <property type="project" value="InterPro"/>
</dbReference>
<dbReference type="Gene3D" id="1.10.10.60">
    <property type="entry name" value="Homeodomain-like"/>
    <property type="match status" value="1"/>
</dbReference>
<evidence type="ECO:0000313" key="10">
    <source>
        <dbReference type="EMBL" id="KLU63974.1"/>
    </source>
</evidence>
<dbReference type="Pfam" id="PF00158">
    <property type="entry name" value="Sigma54_activat"/>
    <property type="match status" value="1"/>
</dbReference>
<dbReference type="CDD" id="cd00009">
    <property type="entry name" value="AAA"/>
    <property type="match status" value="1"/>
</dbReference>
<evidence type="ECO:0000259" key="8">
    <source>
        <dbReference type="PROSITE" id="PS50045"/>
    </source>
</evidence>
<evidence type="ECO:0000256" key="6">
    <source>
        <dbReference type="ARBA" id="ARBA00024867"/>
    </source>
</evidence>
<dbReference type="InterPro" id="IPR001789">
    <property type="entry name" value="Sig_transdc_resp-reg_receiver"/>
</dbReference>
<dbReference type="GO" id="GO:0000160">
    <property type="term" value="P:phosphorelay signal transduction system"/>
    <property type="evidence" value="ECO:0007669"/>
    <property type="project" value="InterPro"/>
</dbReference>
<dbReference type="STRING" id="476652.DEAC_c41040"/>
<dbReference type="InterPro" id="IPR002078">
    <property type="entry name" value="Sigma_54_int"/>
</dbReference>
<comment type="caution">
    <text evidence="10">The sequence shown here is derived from an EMBL/GenBank/DDBJ whole genome shotgun (WGS) entry which is preliminary data.</text>
</comment>
<dbReference type="RefSeq" id="WP_083996366.1">
    <property type="nucleotide sequence ID" value="NZ_LDZY01000019.1"/>
</dbReference>
<dbReference type="InterPro" id="IPR027417">
    <property type="entry name" value="P-loop_NTPase"/>
</dbReference>
<dbReference type="PANTHER" id="PTHR32071">
    <property type="entry name" value="TRANSCRIPTIONAL REGULATORY PROTEIN"/>
    <property type="match status" value="1"/>
</dbReference>
<evidence type="ECO:0000256" key="1">
    <source>
        <dbReference type="ARBA" id="ARBA00018672"/>
    </source>
</evidence>
<dbReference type="InterPro" id="IPR025662">
    <property type="entry name" value="Sigma_54_int_dom_ATP-bd_1"/>
</dbReference>
<comment type="function">
    <text evidence="6">May play the central regulatory role in sporulation. It may be an element of the effector pathway responsible for the activation of sporulation genes in response to nutritional stress. Spo0A may act in concert with spo0H (a sigma factor) to control the expression of some genes that are critical to the sporulation process.</text>
</comment>
<dbReference type="PROSITE" id="PS00675">
    <property type="entry name" value="SIGMA54_INTERACT_1"/>
    <property type="match status" value="1"/>
</dbReference>
<dbReference type="SUPFAM" id="SSF52540">
    <property type="entry name" value="P-loop containing nucleoside triphosphate hydrolases"/>
    <property type="match status" value="1"/>
</dbReference>
<dbReference type="InterPro" id="IPR011006">
    <property type="entry name" value="CheY-like_superfamily"/>
</dbReference>
<evidence type="ECO:0000256" key="3">
    <source>
        <dbReference type="ARBA" id="ARBA00022840"/>
    </source>
</evidence>
<accession>A0A0J1FKG2</accession>